<dbReference type="EMBL" id="FNEM01000039">
    <property type="protein sequence ID" value="SDK44468.1"/>
    <property type="molecule type" value="Genomic_DNA"/>
</dbReference>
<dbReference type="RefSeq" id="WP_245710008.1">
    <property type="nucleotide sequence ID" value="NZ_FNEM01000039.1"/>
</dbReference>
<accession>A0A1G9BYD9</accession>
<evidence type="ECO:0000313" key="8">
    <source>
        <dbReference type="Proteomes" id="UP000199527"/>
    </source>
</evidence>
<keyword evidence="8" id="KW-1185">Reference proteome</keyword>
<evidence type="ECO:0000256" key="5">
    <source>
        <dbReference type="SAM" id="Coils"/>
    </source>
</evidence>
<feature type="domain" description="Aldehyde dehydrogenase" evidence="6">
    <location>
        <begin position="17"/>
        <end position="473"/>
    </location>
</feature>
<dbReference type="PROSITE" id="PS00070">
    <property type="entry name" value="ALDEHYDE_DEHYDR_CYS"/>
    <property type="match status" value="1"/>
</dbReference>
<dbReference type="PANTHER" id="PTHR43353">
    <property type="entry name" value="SUCCINATE-SEMIALDEHYDE DEHYDROGENASE, MITOCHONDRIAL"/>
    <property type="match status" value="1"/>
</dbReference>
<dbReference type="FunFam" id="3.40.605.10:FF:000005">
    <property type="entry name" value="Succinate-semialdehyde dehydrogenase I"/>
    <property type="match status" value="1"/>
</dbReference>
<evidence type="ECO:0000256" key="3">
    <source>
        <dbReference type="PROSITE-ProRule" id="PRU10007"/>
    </source>
</evidence>
<dbReference type="AlphaFoldDB" id="A0A1G9BYD9"/>
<comment type="similarity">
    <text evidence="1 4">Belongs to the aldehyde dehydrogenase family.</text>
</comment>
<feature type="active site" evidence="3">
    <location>
        <position position="253"/>
    </location>
</feature>
<evidence type="ECO:0000259" key="6">
    <source>
        <dbReference type="Pfam" id="PF00171"/>
    </source>
</evidence>
<dbReference type="InterPro" id="IPR016163">
    <property type="entry name" value="Ald_DH_C"/>
</dbReference>
<dbReference type="GO" id="GO:0004777">
    <property type="term" value="F:succinate-semialdehyde dehydrogenase (NAD+) activity"/>
    <property type="evidence" value="ECO:0007669"/>
    <property type="project" value="TreeGrafter"/>
</dbReference>
<dbReference type="FunFam" id="3.40.605.10:FF:000026">
    <property type="entry name" value="Aldehyde dehydrogenase, putative"/>
    <property type="match status" value="1"/>
</dbReference>
<dbReference type="InterPro" id="IPR015590">
    <property type="entry name" value="Aldehyde_DH_dom"/>
</dbReference>
<dbReference type="GO" id="GO:0009450">
    <property type="term" value="P:gamma-aminobutyric acid catabolic process"/>
    <property type="evidence" value="ECO:0007669"/>
    <property type="project" value="TreeGrafter"/>
</dbReference>
<dbReference type="Proteomes" id="UP000199527">
    <property type="component" value="Unassembled WGS sequence"/>
</dbReference>
<evidence type="ECO:0000256" key="2">
    <source>
        <dbReference type="ARBA" id="ARBA00023002"/>
    </source>
</evidence>
<dbReference type="InterPro" id="IPR029510">
    <property type="entry name" value="Ald_DH_CS_GLU"/>
</dbReference>
<proteinExistence type="inferred from homology"/>
<dbReference type="Gene3D" id="3.40.605.10">
    <property type="entry name" value="Aldehyde Dehydrogenase, Chain A, domain 1"/>
    <property type="match status" value="1"/>
</dbReference>
<dbReference type="InterPro" id="IPR050740">
    <property type="entry name" value="Aldehyde_DH_Superfamily"/>
</dbReference>
<organism evidence="7 8">
    <name type="scientific">Ferrimonas sediminum</name>
    <dbReference type="NCBI Taxonomy" id="718193"/>
    <lineage>
        <taxon>Bacteria</taxon>
        <taxon>Pseudomonadati</taxon>
        <taxon>Pseudomonadota</taxon>
        <taxon>Gammaproteobacteria</taxon>
        <taxon>Alteromonadales</taxon>
        <taxon>Ferrimonadaceae</taxon>
        <taxon>Ferrimonas</taxon>
    </lineage>
</organism>
<name>A0A1G9BYD9_9GAMM</name>
<evidence type="ECO:0000256" key="1">
    <source>
        <dbReference type="ARBA" id="ARBA00009986"/>
    </source>
</evidence>
<keyword evidence="5" id="KW-0175">Coiled coil</keyword>
<dbReference type="InterPro" id="IPR016161">
    <property type="entry name" value="Ald_DH/histidinol_DH"/>
</dbReference>
<keyword evidence="2 4" id="KW-0560">Oxidoreductase</keyword>
<feature type="coiled-coil region" evidence="5">
    <location>
        <begin position="37"/>
        <end position="64"/>
    </location>
</feature>
<dbReference type="FunFam" id="3.40.309.10:FF:000004">
    <property type="entry name" value="Succinate-semialdehyde dehydrogenase I"/>
    <property type="match status" value="1"/>
</dbReference>
<evidence type="ECO:0000313" key="7">
    <source>
        <dbReference type="EMBL" id="SDK44468.1"/>
    </source>
</evidence>
<dbReference type="Pfam" id="PF00171">
    <property type="entry name" value="Aldedh"/>
    <property type="match status" value="1"/>
</dbReference>
<dbReference type="InterPro" id="IPR016160">
    <property type="entry name" value="Ald_DH_CS_CYS"/>
</dbReference>
<sequence length="478" mass="50653">MADRMAIQDKAYIGGRWVAGNQGCFEVDDPACGEVVARVANVDLDQVEQAIDAASEAFESWRMQPAQARCDRVMAWQRLLLAQQSRLAELITLESGKPMSESMAEVAYGASYLKWFAEQGVRAYGQTLPALAGGRRPMTIKQPVGVVAIITPWNFPLAMIARKVAPALAAGCCVVIKPAAETPLTALALVALAEQAGFPAGCINVVPSTDAAGIGQRLCASTKVRKLSFTGSTAVGRILMAQSAAQVQKVSLELGGNAPFIVFDDADLDSAVAGLMAAKFRNSGQTCVAANRVLVQQGVYEAFVDKVRTKVLALKVGPGAIEGNDIGPLITLEAHRRVSQLVERAVAAGATVSAVGTALPGRFYPPTLLESIRPCNPIWQQEIFGPVLAVSRFDTEEEAVELANSTESGLASYLYSDNVRRVMRVAESLEFGMVGINEGIISAAVAPFGGVKSSGLGREGGQEGLDDYLETKYLCFGH</sequence>
<reference evidence="8" key="1">
    <citation type="submission" date="2016-10" db="EMBL/GenBank/DDBJ databases">
        <authorList>
            <person name="Varghese N."/>
            <person name="Submissions S."/>
        </authorList>
    </citation>
    <scope>NUCLEOTIDE SEQUENCE [LARGE SCALE GENOMIC DNA]</scope>
    <source>
        <strain evidence="8">DSM 23317</strain>
    </source>
</reference>
<protein>
    <submittedName>
        <fullName evidence="7">Succinate-semialdehyde dehydrogenase / glutarate-semialdehyde dehydrogenase</fullName>
    </submittedName>
</protein>
<dbReference type="SUPFAM" id="SSF53720">
    <property type="entry name" value="ALDH-like"/>
    <property type="match status" value="1"/>
</dbReference>
<dbReference type="InterPro" id="IPR016162">
    <property type="entry name" value="Ald_DH_N"/>
</dbReference>
<dbReference type="PROSITE" id="PS00687">
    <property type="entry name" value="ALDEHYDE_DEHYDR_GLU"/>
    <property type="match status" value="1"/>
</dbReference>
<dbReference type="Gene3D" id="3.40.309.10">
    <property type="entry name" value="Aldehyde Dehydrogenase, Chain A, domain 2"/>
    <property type="match status" value="1"/>
</dbReference>
<dbReference type="CDD" id="cd07103">
    <property type="entry name" value="ALDH_F5_SSADH_GabD"/>
    <property type="match status" value="1"/>
</dbReference>
<gene>
    <name evidence="7" type="ORF">SAMN04488540_1392</name>
</gene>
<dbReference type="PANTHER" id="PTHR43353:SF5">
    <property type="entry name" value="SUCCINATE-SEMIALDEHYDE DEHYDROGENASE, MITOCHONDRIAL"/>
    <property type="match status" value="1"/>
</dbReference>
<evidence type="ECO:0000256" key="4">
    <source>
        <dbReference type="RuleBase" id="RU003345"/>
    </source>
</evidence>